<feature type="domain" description="RNA polymerase sigma-70 region 2" evidence="5">
    <location>
        <begin position="70"/>
        <end position="139"/>
    </location>
</feature>
<dbReference type="AlphaFoldDB" id="A4A8P7"/>
<dbReference type="RefSeq" id="WP_008293212.1">
    <property type="nucleotide sequence ID" value="NZ_CM002299.1"/>
</dbReference>
<dbReference type="EMBL" id="AAOA02000002">
    <property type="protein sequence ID" value="EAQ97439.1"/>
    <property type="molecule type" value="Genomic_DNA"/>
</dbReference>
<dbReference type="Pfam" id="PF04542">
    <property type="entry name" value="Sigma70_r2"/>
    <property type="match status" value="1"/>
</dbReference>
<accession>A4A8P7</accession>
<dbReference type="STRING" id="314285.KT71_04000"/>
<dbReference type="CDD" id="cd06171">
    <property type="entry name" value="Sigma70_r4"/>
    <property type="match status" value="1"/>
</dbReference>
<dbReference type="Gene3D" id="1.10.10.10">
    <property type="entry name" value="Winged helix-like DNA-binding domain superfamily/Winged helix DNA-binding domain"/>
    <property type="match status" value="1"/>
</dbReference>
<organism evidence="7 8">
    <name type="scientific">Congregibacter litoralis KT71</name>
    <dbReference type="NCBI Taxonomy" id="314285"/>
    <lineage>
        <taxon>Bacteria</taxon>
        <taxon>Pseudomonadati</taxon>
        <taxon>Pseudomonadota</taxon>
        <taxon>Gammaproteobacteria</taxon>
        <taxon>Cellvibrionales</taxon>
        <taxon>Halieaceae</taxon>
        <taxon>Congregibacter</taxon>
    </lineage>
</organism>
<evidence type="ECO:0000256" key="2">
    <source>
        <dbReference type="ARBA" id="ARBA00023015"/>
    </source>
</evidence>
<sequence length="232" mass="26208">MRGQGVIQSGYSERIIHIGFKGQHVDEKQSTARGNDGEVRAIPTGRRTDEWSECLVLIAEKQDRAAYTRLFRHFAPLIKAFALAGSAMSATHADELVQEVMLKIWQKAGAFNPEKAAASTWVYTIARNCRTDMFRRLQKFDTPLAAEDFSPDQEHEEPFMQLQNRRSADRIRETMKNLPADQTQIIAKVYMEGKSHAEAASELDLPLGTVKSRVRLAVQKMQVQFDVAQEGN</sequence>
<dbReference type="PANTHER" id="PTHR43133">
    <property type="entry name" value="RNA POLYMERASE ECF-TYPE SIGMA FACTO"/>
    <property type="match status" value="1"/>
</dbReference>
<dbReference type="GO" id="GO:0016987">
    <property type="term" value="F:sigma factor activity"/>
    <property type="evidence" value="ECO:0007669"/>
    <property type="project" value="UniProtKB-KW"/>
</dbReference>
<evidence type="ECO:0000259" key="6">
    <source>
        <dbReference type="Pfam" id="PF08281"/>
    </source>
</evidence>
<feature type="domain" description="RNA polymerase sigma factor 70 region 4 type 2" evidence="6">
    <location>
        <begin position="169"/>
        <end position="221"/>
    </location>
</feature>
<dbReference type="GO" id="GO:0006352">
    <property type="term" value="P:DNA-templated transcription initiation"/>
    <property type="evidence" value="ECO:0007669"/>
    <property type="project" value="InterPro"/>
</dbReference>
<dbReference type="Pfam" id="PF08281">
    <property type="entry name" value="Sigma70_r4_2"/>
    <property type="match status" value="1"/>
</dbReference>
<keyword evidence="2" id="KW-0805">Transcription regulation</keyword>
<dbReference type="InterPro" id="IPR039425">
    <property type="entry name" value="RNA_pol_sigma-70-like"/>
</dbReference>
<name>A4A8P7_9GAMM</name>
<protein>
    <submittedName>
        <fullName evidence="7">RNA polymerase sigma factor, sigma-70 family</fullName>
    </submittedName>
</protein>
<dbReference type="Gene3D" id="1.10.1740.10">
    <property type="match status" value="1"/>
</dbReference>
<dbReference type="NCBIfam" id="TIGR02937">
    <property type="entry name" value="sigma70-ECF"/>
    <property type="match status" value="1"/>
</dbReference>
<dbReference type="InterPro" id="IPR013325">
    <property type="entry name" value="RNA_pol_sigma_r2"/>
</dbReference>
<evidence type="ECO:0000313" key="8">
    <source>
        <dbReference type="Proteomes" id="UP000019205"/>
    </source>
</evidence>
<dbReference type="GO" id="GO:0003677">
    <property type="term" value="F:DNA binding"/>
    <property type="evidence" value="ECO:0007669"/>
    <property type="project" value="InterPro"/>
</dbReference>
<keyword evidence="3" id="KW-0731">Sigma factor</keyword>
<dbReference type="Proteomes" id="UP000019205">
    <property type="component" value="Chromosome"/>
</dbReference>
<gene>
    <name evidence="7" type="ORF">KT71_04000</name>
</gene>
<dbReference type="InterPro" id="IPR036388">
    <property type="entry name" value="WH-like_DNA-bd_sf"/>
</dbReference>
<proteinExistence type="inferred from homology"/>
<dbReference type="InterPro" id="IPR014284">
    <property type="entry name" value="RNA_pol_sigma-70_dom"/>
</dbReference>
<dbReference type="HOGENOM" id="CLU_047691_9_3_6"/>
<evidence type="ECO:0000256" key="4">
    <source>
        <dbReference type="ARBA" id="ARBA00023163"/>
    </source>
</evidence>
<dbReference type="PANTHER" id="PTHR43133:SF62">
    <property type="entry name" value="RNA POLYMERASE SIGMA FACTOR SIGZ"/>
    <property type="match status" value="1"/>
</dbReference>
<dbReference type="eggNOG" id="COG1595">
    <property type="taxonomic scope" value="Bacteria"/>
</dbReference>
<evidence type="ECO:0000256" key="3">
    <source>
        <dbReference type="ARBA" id="ARBA00023082"/>
    </source>
</evidence>
<reference evidence="7 8" key="1">
    <citation type="journal article" date="2007" name="Proc. Natl. Acad. Sci. U.S.A.">
        <title>Characterization of a marine gammaproteobacterium capable of aerobic anoxygenic photosynthesis.</title>
        <authorList>
            <person name="Fuchs B.M."/>
            <person name="Spring S."/>
            <person name="Teeling H."/>
            <person name="Quast C."/>
            <person name="Wulf J."/>
            <person name="Schattenhofer M."/>
            <person name="Yan S."/>
            <person name="Ferriera S."/>
            <person name="Johnson J."/>
            <person name="Glockner F.O."/>
            <person name="Amann R."/>
        </authorList>
    </citation>
    <scope>NUCLEOTIDE SEQUENCE [LARGE SCALE GENOMIC DNA]</scope>
    <source>
        <strain evidence="7">KT71</strain>
    </source>
</reference>
<evidence type="ECO:0000256" key="1">
    <source>
        <dbReference type="ARBA" id="ARBA00010641"/>
    </source>
</evidence>
<comment type="similarity">
    <text evidence="1">Belongs to the sigma-70 factor family. ECF subfamily.</text>
</comment>
<dbReference type="InterPro" id="IPR007627">
    <property type="entry name" value="RNA_pol_sigma70_r2"/>
</dbReference>
<keyword evidence="8" id="KW-1185">Reference proteome</keyword>
<dbReference type="SUPFAM" id="SSF88946">
    <property type="entry name" value="Sigma2 domain of RNA polymerase sigma factors"/>
    <property type="match status" value="1"/>
</dbReference>
<evidence type="ECO:0000259" key="5">
    <source>
        <dbReference type="Pfam" id="PF04542"/>
    </source>
</evidence>
<comment type="caution">
    <text evidence="7">The sequence shown here is derived from an EMBL/GenBank/DDBJ whole genome shotgun (WGS) entry which is preliminary data.</text>
</comment>
<reference evidence="7 8" key="2">
    <citation type="journal article" date="2009" name="PLoS ONE">
        <title>The photosynthetic apparatus and its regulation in the aerobic gammaproteobacterium Congregibacter litoralis gen. nov., sp. nov.</title>
        <authorList>
            <person name="Spring S."/>
            <person name="Lunsdorf H."/>
            <person name="Fuchs B.M."/>
            <person name="Tindall B.J."/>
        </authorList>
    </citation>
    <scope>NUCLEOTIDE SEQUENCE [LARGE SCALE GENOMIC DNA]</scope>
    <source>
        <strain evidence="7">KT71</strain>
    </source>
</reference>
<dbReference type="OrthoDB" id="9784272at2"/>
<evidence type="ECO:0000313" key="7">
    <source>
        <dbReference type="EMBL" id="EAQ97439.1"/>
    </source>
</evidence>
<keyword evidence="4" id="KW-0804">Transcription</keyword>
<dbReference type="SUPFAM" id="SSF88659">
    <property type="entry name" value="Sigma3 and sigma4 domains of RNA polymerase sigma factors"/>
    <property type="match status" value="1"/>
</dbReference>
<dbReference type="InterPro" id="IPR013249">
    <property type="entry name" value="RNA_pol_sigma70_r4_t2"/>
</dbReference>
<dbReference type="InterPro" id="IPR013324">
    <property type="entry name" value="RNA_pol_sigma_r3/r4-like"/>
</dbReference>